<dbReference type="Pfam" id="PF01300">
    <property type="entry name" value="Sua5_yciO_yrdC"/>
    <property type="match status" value="1"/>
</dbReference>
<dbReference type="InterPro" id="IPR050156">
    <property type="entry name" value="TC-AMP_synthase_SUA5"/>
</dbReference>
<dbReference type="SUPFAM" id="SSF55821">
    <property type="entry name" value="YrdC/RibB"/>
    <property type="match status" value="1"/>
</dbReference>
<dbReference type="OrthoDB" id="4664297at2759"/>
<evidence type="ECO:0000256" key="2">
    <source>
        <dbReference type="ARBA" id="ARBA00007663"/>
    </source>
</evidence>
<dbReference type="InterPro" id="IPR006070">
    <property type="entry name" value="Sua5-like_dom"/>
</dbReference>
<feature type="domain" description="YrdC-like" evidence="8">
    <location>
        <begin position="13"/>
        <end position="213"/>
    </location>
</feature>
<reference evidence="9 10" key="1">
    <citation type="submission" date="2017-02" db="EMBL/GenBank/DDBJ databases">
        <title>Genomes of Trichoderma spp. with biocontrol activity.</title>
        <authorList>
            <person name="Gardiner D."/>
            <person name="Kazan K."/>
            <person name="Vos C."/>
            <person name="Harvey P."/>
        </authorList>
    </citation>
    <scope>NUCLEOTIDE SEQUENCE [LARGE SCALE GENOMIC DNA]</scope>
    <source>
        <strain evidence="9 10">A5MH</strain>
    </source>
</reference>
<dbReference type="AlphaFoldDB" id="A0A2K0SY52"/>
<dbReference type="EC" id="2.7.7.87" evidence="3"/>
<evidence type="ECO:0000313" key="10">
    <source>
        <dbReference type="Proteomes" id="UP000236546"/>
    </source>
</evidence>
<keyword evidence="6" id="KW-0808">Transferase</keyword>
<evidence type="ECO:0000256" key="5">
    <source>
        <dbReference type="ARBA" id="ARBA00022490"/>
    </source>
</evidence>
<dbReference type="EMBL" id="MTYH01000107">
    <property type="protein sequence ID" value="PNP38206.1"/>
    <property type="molecule type" value="Genomic_DNA"/>
</dbReference>
<keyword evidence="5" id="KW-0963">Cytoplasm</keyword>
<proteinExistence type="inferred from homology"/>
<evidence type="ECO:0000259" key="8">
    <source>
        <dbReference type="PROSITE" id="PS51163"/>
    </source>
</evidence>
<accession>A0A2K0SY52</accession>
<organism evidence="9 10">
    <name type="scientific">Trichoderma gamsii</name>
    <dbReference type="NCBI Taxonomy" id="398673"/>
    <lineage>
        <taxon>Eukaryota</taxon>
        <taxon>Fungi</taxon>
        <taxon>Dikarya</taxon>
        <taxon>Ascomycota</taxon>
        <taxon>Pezizomycotina</taxon>
        <taxon>Sordariomycetes</taxon>
        <taxon>Hypocreomycetidae</taxon>
        <taxon>Hypocreales</taxon>
        <taxon>Hypocreaceae</taxon>
        <taxon>Trichoderma</taxon>
    </lineage>
</organism>
<dbReference type="InterPro" id="IPR017945">
    <property type="entry name" value="DHBP_synth_RibB-like_a/b_dom"/>
</dbReference>
<dbReference type="Gene3D" id="3.90.870.10">
    <property type="entry name" value="DHBP synthase"/>
    <property type="match status" value="1"/>
</dbReference>
<name>A0A2K0SY52_9HYPO</name>
<comment type="similarity">
    <text evidence="2">Belongs to the SUA5 family.</text>
</comment>
<dbReference type="GO" id="GO:0005737">
    <property type="term" value="C:cytoplasm"/>
    <property type="evidence" value="ECO:0007669"/>
    <property type="project" value="UniProtKB-SubCell"/>
</dbReference>
<evidence type="ECO:0000256" key="7">
    <source>
        <dbReference type="ARBA" id="ARBA00048366"/>
    </source>
</evidence>
<evidence type="ECO:0000256" key="6">
    <source>
        <dbReference type="ARBA" id="ARBA00022679"/>
    </source>
</evidence>
<dbReference type="GO" id="GO:0003725">
    <property type="term" value="F:double-stranded RNA binding"/>
    <property type="evidence" value="ECO:0007669"/>
    <property type="project" value="InterPro"/>
</dbReference>
<sequence length="264" mass="29565">MSSDEIVRRYDYKGDAKRVYDVIKAGGVAICPATIGYGIITSEPRKLEKIFLTKQRAATKRHAMVGSYPIHRALHVMDKLGREIVDHLVLDLDLPLAVIAPFNKEHPMFEKLDDVTMEAASVNGTIAILINAGPFQDELTKLSLADNQPILGSSANISQTGTKYRREDIQPELNEIADIALDYGLLKYNMYRRSSTMIDFSGPKPEIIRIGACYEIIKDALWRHFKIETPEDLGLDKNPFGHLKTQKPLESLEKLIATPGNKMS</sequence>
<comment type="catalytic activity">
    <reaction evidence="7">
        <text>L-threonine + hydrogencarbonate + ATP = L-threonylcarbamoyladenylate + diphosphate + H2O</text>
        <dbReference type="Rhea" id="RHEA:36407"/>
        <dbReference type="ChEBI" id="CHEBI:15377"/>
        <dbReference type="ChEBI" id="CHEBI:17544"/>
        <dbReference type="ChEBI" id="CHEBI:30616"/>
        <dbReference type="ChEBI" id="CHEBI:33019"/>
        <dbReference type="ChEBI" id="CHEBI:57926"/>
        <dbReference type="ChEBI" id="CHEBI:73682"/>
        <dbReference type="EC" id="2.7.7.87"/>
    </reaction>
</comment>
<evidence type="ECO:0000313" key="9">
    <source>
        <dbReference type="EMBL" id="PNP38206.1"/>
    </source>
</evidence>
<dbReference type="GO" id="GO:0006450">
    <property type="term" value="P:regulation of translational fidelity"/>
    <property type="evidence" value="ECO:0007669"/>
    <property type="project" value="TreeGrafter"/>
</dbReference>
<evidence type="ECO:0000256" key="1">
    <source>
        <dbReference type="ARBA" id="ARBA00004496"/>
    </source>
</evidence>
<dbReference type="GO" id="GO:0061710">
    <property type="term" value="F:L-threonylcarbamoyladenylate synthase"/>
    <property type="evidence" value="ECO:0007669"/>
    <property type="project" value="UniProtKB-EC"/>
</dbReference>
<dbReference type="GO" id="GO:0000049">
    <property type="term" value="F:tRNA binding"/>
    <property type="evidence" value="ECO:0007669"/>
    <property type="project" value="TreeGrafter"/>
</dbReference>
<comment type="subcellular location">
    <subcellularLocation>
        <location evidence="1">Cytoplasm</location>
    </subcellularLocation>
</comment>
<dbReference type="PANTHER" id="PTHR17490">
    <property type="entry name" value="SUA5"/>
    <property type="match status" value="1"/>
</dbReference>
<protein>
    <recommendedName>
        <fullName evidence="4">Threonylcarbamoyl-AMP synthase</fullName>
        <ecNumber evidence="3">2.7.7.87</ecNumber>
    </recommendedName>
</protein>
<comment type="caution">
    <text evidence="9">The sequence shown here is derived from an EMBL/GenBank/DDBJ whole genome shotgun (WGS) entry which is preliminary data.</text>
</comment>
<dbReference type="Proteomes" id="UP000236546">
    <property type="component" value="Unassembled WGS sequence"/>
</dbReference>
<dbReference type="PANTHER" id="PTHR17490:SF10">
    <property type="entry name" value="THREONYLCARBAMOYL-AMP SYNTHASE"/>
    <property type="match status" value="1"/>
</dbReference>
<gene>
    <name evidence="9" type="ORF">TGAMA5MH_09896</name>
</gene>
<dbReference type="PROSITE" id="PS51163">
    <property type="entry name" value="YRDC"/>
    <property type="match status" value="1"/>
</dbReference>
<evidence type="ECO:0000256" key="4">
    <source>
        <dbReference type="ARBA" id="ARBA00015492"/>
    </source>
</evidence>
<evidence type="ECO:0000256" key="3">
    <source>
        <dbReference type="ARBA" id="ARBA00012584"/>
    </source>
</evidence>